<dbReference type="Proteomes" id="UP000499080">
    <property type="component" value="Unassembled WGS sequence"/>
</dbReference>
<accession>A0A4Y2W6Y6</accession>
<evidence type="ECO:0000313" key="1">
    <source>
        <dbReference type="EMBL" id="GBO32288.1"/>
    </source>
</evidence>
<name>A0A4Y2W6Y6_ARAVE</name>
<dbReference type="InterPro" id="IPR036397">
    <property type="entry name" value="RNaseH_sf"/>
</dbReference>
<comment type="caution">
    <text evidence="1">The sequence shown here is derived from an EMBL/GenBank/DDBJ whole genome shotgun (WGS) entry which is preliminary data.</text>
</comment>
<dbReference type="GO" id="GO:0003676">
    <property type="term" value="F:nucleic acid binding"/>
    <property type="evidence" value="ECO:0007669"/>
    <property type="project" value="InterPro"/>
</dbReference>
<organism evidence="1 2">
    <name type="scientific">Araneus ventricosus</name>
    <name type="common">Orbweaver spider</name>
    <name type="synonym">Epeira ventricosa</name>
    <dbReference type="NCBI Taxonomy" id="182803"/>
    <lineage>
        <taxon>Eukaryota</taxon>
        <taxon>Metazoa</taxon>
        <taxon>Ecdysozoa</taxon>
        <taxon>Arthropoda</taxon>
        <taxon>Chelicerata</taxon>
        <taxon>Arachnida</taxon>
        <taxon>Araneae</taxon>
        <taxon>Araneomorphae</taxon>
        <taxon>Entelegynae</taxon>
        <taxon>Araneoidea</taxon>
        <taxon>Araneidae</taxon>
        <taxon>Araneus</taxon>
    </lineage>
</organism>
<protein>
    <submittedName>
        <fullName evidence="1">Uncharacterized protein</fullName>
    </submittedName>
</protein>
<proteinExistence type="predicted"/>
<sequence>MVVCVNGAENLKTGKPMFMMKRDKDASLSQQMILFNEFSAVYGAVRWDASDHLAYSTDLVTSDFLLFLELKNWAKASKKRRSFKAMLRPISHHWRQFFEEGIENLVYRYDKCLIFTAIMSKSNHV</sequence>
<reference evidence="1 2" key="1">
    <citation type="journal article" date="2019" name="Sci. Rep.">
        <title>Orb-weaving spider Araneus ventricosus genome elucidates the spidroin gene catalogue.</title>
        <authorList>
            <person name="Kono N."/>
            <person name="Nakamura H."/>
            <person name="Ohtoshi R."/>
            <person name="Moran D.A.P."/>
            <person name="Shinohara A."/>
            <person name="Yoshida Y."/>
            <person name="Fujiwara M."/>
            <person name="Mori M."/>
            <person name="Tomita M."/>
            <person name="Arakawa K."/>
        </authorList>
    </citation>
    <scope>NUCLEOTIDE SEQUENCE [LARGE SCALE GENOMIC DNA]</scope>
</reference>
<dbReference type="AlphaFoldDB" id="A0A4Y2W6Y6"/>
<gene>
    <name evidence="1" type="ORF">AVEN_84050_1</name>
</gene>
<keyword evidence="2" id="KW-1185">Reference proteome</keyword>
<evidence type="ECO:0000313" key="2">
    <source>
        <dbReference type="Proteomes" id="UP000499080"/>
    </source>
</evidence>
<dbReference type="Gene3D" id="3.30.420.10">
    <property type="entry name" value="Ribonuclease H-like superfamily/Ribonuclease H"/>
    <property type="match status" value="1"/>
</dbReference>
<dbReference type="EMBL" id="BGPR01055732">
    <property type="protein sequence ID" value="GBO32288.1"/>
    <property type="molecule type" value="Genomic_DNA"/>
</dbReference>
<dbReference type="OrthoDB" id="9970333at2759"/>